<reference evidence="1 2" key="1">
    <citation type="submission" date="2019-01" db="EMBL/GenBank/DDBJ databases">
        <authorList>
            <consortium name="Pathogen Informatics"/>
        </authorList>
    </citation>
    <scope>NUCLEOTIDE SEQUENCE [LARGE SCALE GENOMIC DNA]</scope>
    <source>
        <strain evidence="1 2">NCTC10194</strain>
    </source>
</reference>
<evidence type="ECO:0000313" key="2">
    <source>
        <dbReference type="Proteomes" id="UP000290815"/>
    </source>
</evidence>
<accession>A0A449AU61</accession>
<dbReference type="EMBL" id="LR215024">
    <property type="protein sequence ID" value="VEU70022.1"/>
    <property type="molecule type" value="Genomic_DNA"/>
</dbReference>
<dbReference type="RefSeq" id="WP_027333896.1">
    <property type="nucleotide sequence ID" value="NZ_LR215024.1"/>
</dbReference>
<gene>
    <name evidence="1" type="ORF">NCTC10194_00016</name>
</gene>
<sequence length="64" mass="7830">MAMTLLGISVRLIAWNIYNRDDNVYTGQHAWNEMYIDGRWKVVDWTWADKTYFMDESYYKKVKK</sequence>
<name>A0A449AU61_9BACT</name>
<evidence type="ECO:0008006" key="3">
    <source>
        <dbReference type="Google" id="ProtNLM"/>
    </source>
</evidence>
<dbReference type="Proteomes" id="UP000290815">
    <property type="component" value="Chromosome"/>
</dbReference>
<dbReference type="AlphaFoldDB" id="A0A449AU61"/>
<keyword evidence="2" id="KW-1185">Reference proteome</keyword>
<dbReference type="Gene3D" id="3.10.620.30">
    <property type="match status" value="1"/>
</dbReference>
<dbReference type="SUPFAM" id="SSF54001">
    <property type="entry name" value="Cysteine proteinases"/>
    <property type="match status" value="1"/>
</dbReference>
<protein>
    <recommendedName>
        <fullName evidence="3">Transglutaminase-like domain-containing protein</fullName>
    </recommendedName>
</protein>
<proteinExistence type="predicted"/>
<dbReference type="InterPro" id="IPR038765">
    <property type="entry name" value="Papain-like_cys_pep_sf"/>
</dbReference>
<organism evidence="1 2">
    <name type="scientific">Mycoplasmopsis glycophila</name>
    <dbReference type="NCBI Taxonomy" id="171285"/>
    <lineage>
        <taxon>Bacteria</taxon>
        <taxon>Bacillati</taxon>
        <taxon>Mycoplasmatota</taxon>
        <taxon>Mycoplasmoidales</taxon>
        <taxon>Metamycoplasmataceae</taxon>
        <taxon>Mycoplasmopsis</taxon>
    </lineage>
</organism>
<dbReference type="KEGG" id="mgly:NCTC10194_00016"/>
<evidence type="ECO:0000313" key="1">
    <source>
        <dbReference type="EMBL" id="VEU70022.1"/>
    </source>
</evidence>